<dbReference type="Gene3D" id="2.30.40.10">
    <property type="entry name" value="Urease, subunit C, domain 1"/>
    <property type="match status" value="1"/>
</dbReference>
<dbReference type="GO" id="GO:0004038">
    <property type="term" value="F:allantoinase activity"/>
    <property type="evidence" value="ECO:0007669"/>
    <property type="project" value="TreeGrafter"/>
</dbReference>
<comment type="pathway">
    <text evidence="6">Pyrimidine metabolism; UMP biosynthesis via de novo pathway; (S)-dihydroorotate from bicarbonate: step 3/3.</text>
</comment>
<dbReference type="GO" id="GO:0006145">
    <property type="term" value="P:purine nucleobase catabolic process"/>
    <property type="evidence" value="ECO:0007669"/>
    <property type="project" value="TreeGrafter"/>
</dbReference>
<feature type="binding site" evidence="6">
    <location>
        <position position="305"/>
    </location>
    <ligand>
        <name>substrate</name>
    </ligand>
</feature>
<dbReference type="UniPathway" id="UPA00070">
    <property type="reaction ID" value="UER00117"/>
</dbReference>
<evidence type="ECO:0000256" key="3">
    <source>
        <dbReference type="ARBA" id="ARBA00022723"/>
    </source>
</evidence>
<feature type="binding site" evidence="6">
    <location>
        <position position="88"/>
    </location>
    <ligand>
        <name>substrate</name>
    </ligand>
</feature>
<dbReference type="NCBIfam" id="NF006836">
    <property type="entry name" value="PRK09357.1-1"/>
    <property type="match status" value="1"/>
</dbReference>
<comment type="cofactor">
    <cofactor evidence="6">
        <name>Zn(2+)</name>
        <dbReference type="ChEBI" id="CHEBI:29105"/>
    </cofactor>
    <text evidence="6">Binds 2 Zn(2+) ions per subunit.</text>
</comment>
<organism evidence="8">
    <name type="scientific">Propionibacterium freudenreichii subsp. freudenreichii</name>
    <dbReference type="NCBI Taxonomy" id="66712"/>
    <lineage>
        <taxon>Bacteria</taxon>
        <taxon>Bacillati</taxon>
        <taxon>Actinomycetota</taxon>
        <taxon>Actinomycetes</taxon>
        <taxon>Propionibacteriales</taxon>
        <taxon>Propionibacteriaceae</taxon>
        <taxon>Propionibacterium</taxon>
    </lineage>
</organism>
<dbReference type="HAMAP" id="MF_00220_B">
    <property type="entry name" value="PyrC_classI_B"/>
    <property type="match status" value="1"/>
</dbReference>
<gene>
    <name evidence="6 8" type="primary">pyrC</name>
    <name evidence="8" type="ORF">PFCIRM138_12145</name>
</gene>
<dbReference type="GO" id="GO:0005737">
    <property type="term" value="C:cytoplasm"/>
    <property type="evidence" value="ECO:0007669"/>
    <property type="project" value="TreeGrafter"/>
</dbReference>
<dbReference type="AlphaFoldDB" id="A0A068VP00"/>
<comment type="catalytic activity">
    <reaction evidence="6">
        <text>(S)-dihydroorotate + H2O = N-carbamoyl-L-aspartate + H(+)</text>
        <dbReference type="Rhea" id="RHEA:24296"/>
        <dbReference type="ChEBI" id="CHEBI:15377"/>
        <dbReference type="ChEBI" id="CHEBI:15378"/>
        <dbReference type="ChEBI" id="CHEBI:30864"/>
        <dbReference type="ChEBI" id="CHEBI:32814"/>
        <dbReference type="EC" id="3.5.2.3"/>
    </reaction>
</comment>
<feature type="binding site" evidence="6">
    <location>
        <position position="228"/>
    </location>
    <ligand>
        <name>Zn(2+)</name>
        <dbReference type="ChEBI" id="CHEBI:29105"/>
        <label>2</label>
    </ligand>
</feature>
<feature type="binding site" evidence="6">
    <location>
        <begin position="56"/>
        <end position="58"/>
    </location>
    <ligand>
        <name>substrate</name>
    </ligand>
</feature>
<dbReference type="PATRIC" id="fig|66712.6.peg.846"/>
<keyword evidence="3 6" id="KW-0479">Metal-binding</keyword>
<dbReference type="CDD" id="cd01317">
    <property type="entry name" value="DHOase_IIa"/>
    <property type="match status" value="1"/>
</dbReference>
<dbReference type="InterPro" id="IPR004722">
    <property type="entry name" value="DHOase"/>
</dbReference>
<evidence type="ECO:0000256" key="2">
    <source>
        <dbReference type="ARBA" id="ARBA00010286"/>
    </source>
</evidence>
<accession>A0A068VP00</accession>
<dbReference type="GO" id="GO:0044205">
    <property type="term" value="P:'de novo' UMP biosynthetic process"/>
    <property type="evidence" value="ECO:0007669"/>
    <property type="project" value="UniProtKB-UniRule"/>
</dbReference>
<feature type="binding site" evidence="6">
    <location>
        <position position="54"/>
    </location>
    <ligand>
        <name>Zn(2+)</name>
        <dbReference type="ChEBI" id="CHEBI:29105"/>
        <label>1</label>
    </ligand>
</feature>
<feature type="binding site" evidence="6">
    <location>
        <position position="301"/>
    </location>
    <ligand>
        <name>Zn(2+)</name>
        <dbReference type="ChEBI" id="CHEBI:29105"/>
        <label>1</label>
    </ligand>
</feature>
<sequence>MSELLLHNVDLLGEGLGDLFVRGERLADPAEASSQVPTVDCSGLIALPALVDPHTHLRDPGQGNAETIATGLQAAVRGGYGAVFAMPNTDPVADSAEVVEYELDTARQVGICDLYPIGAVTTGQAGQELADLEGMAASGAAVRMFSDDGHCVSRSDLMRGALERTSRLGGFVAQHAQDPLLTVGAQLDDGPLAAELGKPGWPGMAESVIIARDALMAGYLGARLHVCHVSTAAGVEVVRWAKHQDIDITAEATPHHLALTTDEVASQDPDFKVNPPLRGPADVQAVRDAFLDGTLDMVGTDHAPHPDAAKACGWDQAANGMLGLETALAVVADLFVQSGRMTWRQLSDRMSQAPARLLGIEAEHGGHLEVGRFANICLVDPDHPWRVDPARLASIAHNTPFKERNYRTSVAATLLRGRATYDPGRHFSLA</sequence>
<reference evidence="8" key="1">
    <citation type="submission" date="2014-08" db="EMBL/GenBank/DDBJ databases">
        <authorList>
            <person name="Falentin Helene"/>
        </authorList>
    </citation>
    <scope>NUCLEOTIDE SEQUENCE</scope>
</reference>
<feature type="domain" description="Dihydroorotase catalytic" evidence="7">
    <location>
        <begin position="45"/>
        <end position="231"/>
    </location>
</feature>
<feature type="active site" evidence="6">
    <location>
        <position position="301"/>
    </location>
</feature>
<proteinExistence type="inferred from homology"/>
<dbReference type="NCBIfam" id="TIGR00857">
    <property type="entry name" value="pyrC_multi"/>
    <property type="match status" value="1"/>
</dbReference>
<dbReference type="InterPro" id="IPR050138">
    <property type="entry name" value="DHOase/Allantoinase_Hydrolase"/>
</dbReference>
<dbReference type="PANTHER" id="PTHR43668:SF2">
    <property type="entry name" value="ALLANTOINASE"/>
    <property type="match status" value="1"/>
</dbReference>
<keyword evidence="6" id="KW-0862">Zinc</keyword>
<dbReference type="EC" id="3.5.2.3" evidence="6"/>
<evidence type="ECO:0000256" key="6">
    <source>
        <dbReference type="HAMAP-Rule" id="MF_00220"/>
    </source>
</evidence>
<evidence type="ECO:0000256" key="1">
    <source>
        <dbReference type="ARBA" id="ARBA00002368"/>
    </source>
</evidence>
<dbReference type="KEGG" id="pfre:RM25_0820"/>
<dbReference type="PROSITE" id="PS00483">
    <property type="entry name" value="DIHYDROOROTASE_2"/>
    <property type="match status" value="1"/>
</dbReference>
<feature type="binding site" evidence="6">
    <location>
        <position position="56"/>
    </location>
    <ligand>
        <name>Zn(2+)</name>
        <dbReference type="ChEBI" id="CHEBI:29105"/>
        <label>1</label>
    </ligand>
</feature>
<dbReference type="Gene3D" id="3.20.20.140">
    <property type="entry name" value="Metal-dependent hydrolases"/>
    <property type="match status" value="1"/>
</dbReference>
<name>A0A068VP00_PROFF</name>
<feature type="binding site" evidence="6">
    <location>
        <position position="148"/>
    </location>
    <ligand>
        <name>Zn(2+)</name>
        <dbReference type="ChEBI" id="CHEBI:29105"/>
        <label>1</label>
    </ligand>
</feature>
<dbReference type="PANTHER" id="PTHR43668">
    <property type="entry name" value="ALLANTOINASE"/>
    <property type="match status" value="1"/>
</dbReference>
<dbReference type="InterPro" id="IPR032466">
    <property type="entry name" value="Metal_Hydrolase"/>
</dbReference>
<comment type="caution">
    <text evidence="6">Lacks conserved residue(s) required for the propagation of feature annotation.</text>
</comment>
<comment type="function">
    <text evidence="1 6">Catalyzes the reversible cyclization of carbamoyl aspartate to dihydroorotate.</text>
</comment>
<feature type="binding site" evidence="6">
    <location>
        <position position="175"/>
    </location>
    <ligand>
        <name>Zn(2+)</name>
        <dbReference type="ChEBI" id="CHEBI:29105"/>
        <label>2</label>
    </ligand>
</feature>
<keyword evidence="5 6" id="KW-0665">Pyrimidine biosynthesis</keyword>
<dbReference type="Pfam" id="PF12890">
    <property type="entry name" value="DHOase"/>
    <property type="match status" value="1"/>
</dbReference>
<feature type="binding site" evidence="6">
    <location>
        <position position="274"/>
    </location>
    <ligand>
        <name>substrate</name>
    </ligand>
</feature>
<dbReference type="InterPro" id="IPR024403">
    <property type="entry name" value="DHOase_cat"/>
</dbReference>
<evidence type="ECO:0000259" key="7">
    <source>
        <dbReference type="Pfam" id="PF12890"/>
    </source>
</evidence>
<keyword evidence="4 6" id="KW-0378">Hydrolase</keyword>
<dbReference type="RefSeq" id="WP_013160770.1">
    <property type="nucleotide sequence ID" value="NZ_CP010341.1"/>
</dbReference>
<dbReference type="InterPro" id="IPR002195">
    <property type="entry name" value="Dihydroorotase_CS"/>
</dbReference>
<dbReference type="SUPFAM" id="SSF51338">
    <property type="entry name" value="Composite domain of metallo-dependent hydrolases"/>
    <property type="match status" value="1"/>
</dbReference>
<comment type="similarity">
    <text evidence="2 6">Belongs to the metallo-dependent hydrolases superfamily. DHOase family. Class I DHOase subfamily.</text>
</comment>
<protein>
    <recommendedName>
        <fullName evidence="6">Dihydroorotase</fullName>
        <shortName evidence="6">DHOase</shortName>
        <ecNumber evidence="6">3.5.2.3</ecNumber>
    </recommendedName>
</protein>
<dbReference type="InterPro" id="IPR011059">
    <property type="entry name" value="Metal-dep_hydrolase_composite"/>
</dbReference>
<evidence type="ECO:0000256" key="5">
    <source>
        <dbReference type="ARBA" id="ARBA00022975"/>
    </source>
</evidence>
<dbReference type="SUPFAM" id="SSF51556">
    <property type="entry name" value="Metallo-dependent hydrolases"/>
    <property type="match status" value="1"/>
</dbReference>
<evidence type="ECO:0000256" key="4">
    <source>
        <dbReference type="ARBA" id="ARBA00022801"/>
    </source>
</evidence>
<feature type="binding site" evidence="6">
    <location>
        <position position="148"/>
    </location>
    <ligand>
        <name>Zn(2+)</name>
        <dbReference type="ChEBI" id="CHEBI:29105"/>
        <label>2</label>
    </ligand>
</feature>
<dbReference type="GeneID" id="61222450"/>
<dbReference type="GO" id="GO:0004151">
    <property type="term" value="F:dihydroorotase activity"/>
    <property type="evidence" value="ECO:0007669"/>
    <property type="project" value="UniProtKB-UniRule"/>
</dbReference>
<evidence type="ECO:0000313" key="8">
    <source>
        <dbReference type="EMBL" id="CEP27144.1"/>
    </source>
</evidence>
<dbReference type="EMBL" id="LM676427">
    <property type="protein sequence ID" value="CEP27144.1"/>
    <property type="molecule type" value="Genomic_DNA"/>
</dbReference>
<dbReference type="GO" id="GO:0008270">
    <property type="term" value="F:zinc ion binding"/>
    <property type="evidence" value="ECO:0007669"/>
    <property type="project" value="UniProtKB-UniRule"/>
</dbReference>